<evidence type="ECO:0000259" key="7">
    <source>
        <dbReference type="Pfam" id="PF14322"/>
    </source>
</evidence>
<keyword evidence="9" id="KW-1185">Reference proteome</keyword>
<dbReference type="Pfam" id="PF07980">
    <property type="entry name" value="SusD_RagB"/>
    <property type="match status" value="1"/>
</dbReference>
<protein>
    <submittedName>
        <fullName evidence="8">RagB/SusD family nutrient uptake outer membrane protein</fullName>
    </submittedName>
</protein>
<evidence type="ECO:0000259" key="6">
    <source>
        <dbReference type="Pfam" id="PF07980"/>
    </source>
</evidence>
<comment type="similarity">
    <text evidence="2">Belongs to the SusD family.</text>
</comment>
<accession>A0A7D4C104</accession>
<evidence type="ECO:0000256" key="5">
    <source>
        <dbReference type="ARBA" id="ARBA00023237"/>
    </source>
</evidence>
<evidence type="ECO:0000256" key="1">
    <source>
        <dbReference type="ARBA" id="ARBA00004442"/>
    </source>
</evidence>
<reference evidence="8 9" key="1">
    <citation type="submission" date="2019-07" db="EMBL/GenBank/DDBJ databases">
        <title>Thalassofilum flectens gen. nov., sp. nov., a novel moderate thermophilic anaerobe from a shallow sea hot spring in Kunashir Island (Russia), representing a new family in the order Bacteroidales, and proposal of Thalassofilacea fam. nov.</title>
        <authorList>
            <person name="Kochetkova T.V."/>
            <person name="Podosokorskaya O.A."/>
            <person name="Novikov A."/>
            <person name="Elcheninov A.G."/>
            <person name="Toshchakov S.V."/>
            <person name="Kublanov I.V."/>
        </authorList>
    </citation>
    <scope>NUCLEOTIDE SEQUENCE [LARGE SCALE GENOMIC DNA]</scope>
    <source>
        <strain evidence="8 9">38-H</strain>
    </source>
</reference>
<dbReference type="SUPFAM" id="SSF48452">
    <property type="entry name" value="TPR-like"/>
    <property type="match status" value="1"/>
</dbReference>
<comment type="subcellular location">
    <subcellularLocation>
        <location evidence="1">Cell outer membrane</location>
    </subcellularLocation>
</comment>
<dbReference type="AlphaFoldDB" id="A0A7D4C104"/>
<dbReference type="InterPro" id="IPR012944">
    <property type="entry name" value="SusD_RagB_dom"/>
</dbReference>
<keyword evidence="4" id="KW-0472">Membrane</keyword>
<dbReference type="InterPro" id="IPR011990">
    <property type="entry name" value="TPR-like_helical_dom_sf"/>
</dbReference>
<keyword evidence="3" id="KW-0732">Signal</keyword>
<sequence>MKRKFLIFTLLVGLMVSCSEDFLETSPSASISDDKVFTNLEGAKAVIDGVTRDLREYHSYHDQFGVKAIDLASDLMGEDIVVGRLHWFRYDYTIDNREATYRRPSYVWSLFYRSIRNLNEVLAHYDEVTNATDVQKKHIKAQALTLRAYSYFRLIQHFQQTYMGHQNDPGVPIYTEPKNEGNPRATVQQVYDLITADLDEAITLFGEANIERRDISEVDLSVAHGIRARVALVMNDWSAAASHANAARQGYALNTIEQFESGFDNAAQMVWMWGLPLNDEQSTIYASFFSHLDMTIGGYAGLGYSPKYLCHTLYSQMQPGDIRRDELLIPTVSNSVNVYVNLKFSSANDKEFAADYVMMRPEEMLLIEAEARARMGGPEETTAQNLLQELWNVRFYTPPTVTETGQALIDRILLERRIELWGEGFAFYDIMRLKKGLNRTNHIFSAVPGNVIPAEDPVFIYKIPQTEIDNNPAISEADQNP</sequence>
<proteinExistence type="inferred from homology"/>
<dbReference type="KEGG" id="ttz:FHG85_09050"/>
<dbReference type="RefSeq" id="WP_173075092.1">
    <property type="nucleotide sequence ID" value="NZ_CP041345.1"/>
</dbReference>
<name>A0A7D4C104_9BACT</name>
<keyword evidence="5" id="KW-0998">Cell outer membrane</keyword>
<evidence type="ECO:0000256" key="2">
    <source>
        <dbReference type="ARBA" id="ARBA00006275"/>
    </source>
</evidence>
<gene>
    <name evidence="8" type="ORF">FHG85_09050</name>
</gene>
<evidence type="ECO:0000256" key="3">
    <source>
        <dbReference type="ARBA" id="ARBA00022729"/>
    </source>
</evidence>
<dbReference type="GO" id="GO:0009279">
    <property type="term" value="C:cell outer membrane"/>
    <property type="evidence" value="ECO:0007669"/>
    <property type="project" value="UniProtKB-SubCell"/>
</dbReference>
<dbReference type="EMBL" id="CP041345">
    <property type="protein sequence ID" value="QKG80404.1"/>
    <property type="molecule type" value="Genomic_DNA"/>
</dbReference>
<dbReference type="Proteomes" id="UP000500961">
    <property type="component" value="Chromosome"/>
</dbReference>
<organism evidence="8 9">
    <name type="scientific">Tenuifilum thalassicum</name>
    <dbReference type="NCBI Taxonomy" id="2590900"/>
    <lineage>
        <taxon>Bacteria</taxon>
        <taxon>Pseudomonadati</taxon>
        <taxon>Bacteroidota</taxon>
        <taxon>Bacteroidia</taxon>
        <taxon>Bacteroidales</taxon>
        <taxon>Tenuifilaceae</taxon>
        <taxon>Tenuifilum</taxon>
    </lineage>
</organism>
<dbReference type="PROSITE" id="PS51257">
    <property type="entry name" value="PROKAR_LIPOPROTEIN"/>
    <property type="match status" value="1"/>
</dbReference>
<feature type="domain" description="RagB/SusD" evidence="6">
    <location>
        <begin position="339"/>
        <end position="481"/>
    </location>
</feature>
<evidence type="ECO:0000313" key="9">
    <source>
        <dbReference type="Proteomes" id="UP000500961"/>
    </source>
</evidence>
<evidence type="ECO:0000313" key="8">
    <source>
        <dbReference type="EMBL" id="QKG80404.1"/>
    </source>
</evidence>
<dbReference type="InterPro" id="IPR033985">
    <property type="entry name" value="SusD-like_N"/>
</dbReference>
<dbReference type="Pfam" id="PF14322">
    <property type="entry name" value="SusD-like_3"/>
    <property type="match status" value="1"/>
</dbReference>
<dbReference type="Gene3D" id="1.25.40.390">
    <property type="match status" value="1"/>
</dbReference>
<feature type="domain" description="SusD-like N-terminal" evidence="7">
    <location>
        <begin position="43"/>
        <end position="208"/>
    </location>
</feature>
<evidence type="ECO:0000256" key="4">
    <source>
        <dbReference type="ARBA" id="ARBA00023136"/>
    </source>
</evidence>